<feature type="transmembrane region" description="Helical" evidence="7">
    <location>
        <begin position="243"/>
        <end position="263"/>
    </location>
</feature>
<dbReference type="InterPro" id="IPR000515">
    <property type="entry name" value="MetI-like"/>
</dbReference>
<dbReference type="PANTHER" id="PTHR43744">
    <property type="entry name" value="ABC TRANSPORTER PERMEASE PROTEIN MG189-RELATED-RELATED"/>
    <property type="match status" value="1"/>
</dbReference>
<protein>
    <submittedName>
        <fullName evidence="9">Raffinose/stachyose/melibiose transport system permease protein</fullName>
    </submittedName>
</protein>
<evidence type="ECO:0000256" key="4">
    <source>
        <dbReference type="ARBA" id="ARBA00022692"/>
    </source>
</evidence>
<dbReference type="GO" id="GO:0055085">
    <property type="term" value="P:transmembrane transport"/>
    <property type="evidence" value="ECO:0007669"/>
    <property type="project" value="InterPro"/>
</dbReference>
<dbReference type="GO" id="GO:0005886">
    <property type="term" value="C:plasma membrane"/>
    <property type="evidence" value="ECO:0007669"/>
    <property type="project" value="UniProtKB-SubCell"/>
</dbReference>
<comment type="subcellular location">
    <subcellularLocation>
        <location evidence="1 7">Cell membrane</location>
        <topology evidence="1 7">Multi-pass membrane protein</topology>
    </subcellularLocation>
</comment>
<comment type="similarity">
    <text evidence="7">Belongs to the binding-protein-dependent transport system permease family.</text>
</comment>
<reference evidence="9 10" key="1">
    <citation type="submission" date="2020-08" db="EMBL/GenBank/DDBJ databases">
        <title>Sequencing the genomes of 1000 actinobacteria strains.</title>
        <authorList>
            <person name="Klenk H.-P."/>
        </authorList>
    </citation>
    <scope>NUCLEOTIDE SEQUENCE [LARGE SCALE GENOMIC DNA]</scope>
    <source>
        <strain evidence="9 10">DSM 105369</strain>
    </source>
</reference>
<name>A0A839N0F6_9MICO</name>
<dbReference type="CDD" id="cd06261">
    <property type="entry name" value="TM_PBP2"/>
    <property type="match status" value="1"/>
</dbReference>
<keyword evidence="6 7" id="KW-0472">Membrane</keyword>
<accession>A0A839N0F6</accession>
<keyword evidence="4 7" id="KW-0812">Transmembrane</keyword>
<feature type="transmembrane region" description="Helical" evidence="7">
    <location>
        <begin position="185"/>
        <end position="204"/>
    </location>
</feature>
<feature type="domain" description="ABC transmembrane type-1" evidence="8">
    <location>
        <begin position="73"/>
        <end position="264"/>
    </location>
</feature>
<keyword evidence="5 7" id="KW-1133">Transmembrane helix</keyword>
<evidence type="ECO:0000256" key="3">
    <source>
        <dbReference type="ARBA" id="ARBA00022475"/>
    </source>
</evidence>
<evidence type="ECO:0000256" key="6">
    <source>
        <dbReference type="ARBA" id="ARBA00023136"/>
    </source>
</evidence>
<keyword evidence="2 7" id="KW-0813">Transport</keyword>
<feature type="transmembrane region" description="Helical" evidence="7">
    <location>
        <begin position="144"/>
        <end position="164"/>
    </location>
</feature>
<gene>
    <name evidence="9" type="ORF">FHU39_001184</name>
</gene>
<evidence type="ECO:0000259" key="8">
    <source>
        <dbReference type="PROSITE" id="PS50928"/>
    </source>
</evidence>
<dbReference type="InterPro" id="IPR035906">
    <property type="entry name" value="MetI-like_sf"/>
</dbReference>
<dbReference type="Pfam" id="PF00528">
    <property type="entry name" value="BPD_transp_1"/>
    <property type="match status" value="1"/>
</dbReference>
<dbReference type="RefSeq" id="WP_183319497.1">
    <property type="nucleotide sequence ID" value="NZ_JACHVQ010000001.1"/>
</dbReference>
<evidence type="ECO:0000256" key="2">
    <source>
        <dbReference type="ARBA" id="ARBA00022448"/>
    </source>
</evidence>
<keyword evidence="10" id="KW-1185">Reference proteome</keyword>
<evidence type="ECO:0000256" key="1">
    <source>
        <dbReference type="ARBA" id="ARBA00004651"/>
    </source>
</evidence>
<proteinExistence type="inferred from homology"/>
<comment type="caution">
    <text evidence="9">The sequence shown here is derived from an EMBL/GenBank/DDBJ whole genome shotgun (WGS) entry which is preliminary data.</text>
</comment>
<dbReference type="AlphaFoldDB" id="A0A839N0F6"/>
<evidence type="ECO:0000256" key="7">
    <source>
        <dbReference type="RuleBase" id="RU363032"/>
    </source>
</evidence>
<feature type="transmembrane region" description="Helical" evidence="7">
    <location>
        <begin position="111"/>
        <end position="132"/>
    </location>
</feature>
<dbReference type="EMBL" id="JACHVQ010000001">
    <property type="protein sequence ID" value="MBB2891200.1"/>
    <property type="molecule type" value="Genomic_DNA"/>
</dbReference>
<dbReference type="PANTHER" id="PTHR43744:SF12">
    <property type="entry name" value="ABC TRANSPORTER PERMEASE PROTEIN MG189-RELATED"/>
    <property type="match status" value="1"/>
</dbReference>
<feature type="transmembrane region" description="Helical" evidence="7">
    <location>
        <begin position="12"/>
        <end position="34"/>
    </location>
</feature>
<feature type="transmembrane region" description="Helical" evidence="7">
    <location>
        <begin position="72"/>
        <end position="99"/>
    </location>
</feature>
<evidence type="ECO:0000313" key="10">
    <source>
        <dbReference type="Proteomes" id="UP000559182"/>
    </source>
</evidence>
<keyword evidence="3" id="KW-1003">Cell membrane</keyword>
<sequence length="278" mass="30337">MARAAAARQRPNALGGALGFVWLILTIGPIYYVVVTSLKSQADYYSSNPLGIPSNPTLRAYRTVLQNDFLRYFFNSLLVAVVTVVVVVAISLMASYVIVRRSSAIARLSQRVFLLGIAIPIQATIVPVYYLIVQLGLYDTLPALMLPGIAFAIPITVLILVNYLRDIPAELYDSMHADGASDWRIFLSLVLPLSKPAITTVAIYDALNCWNGFLFPLILTQSENVRTLPLSLWSYQGEFNSDIPAVLAAIVLSCLPILAAYIVGRRQLVAGLTAGFGK</sequence>
<evidence type="ECO:0000313" key="9">
    <source>
        <dbReference type="EMBL" id="MBB2891200.1"/>
    </source>
</evidence>
<organism evidence="9 10">
    <name type="scientific">Flexivirga oryzae</name>
    <dbReference type="NCBI Taxonomy" id="1794944"/>
    <lineage>
        <taxon>Bacteria</taxon>
        <taxon>Bacillati</taxon>
        <taxon>Actinomycetota</taxon>
        <taxon>Actinomycetes</taxon>
        <taxon>Micrococcales</taxon>
        <taxon>Dermacoccaceae</taxon>
        <taxon>Flexivirga</taxon>
    </lineage>
</organism>
<dbReference type="Proteomes" id="UP000559182">
    <property type="component" value="Unassembled WGS sequence"/>
</dbReference>
<dbReference type="SUPFAM" id="SSF161098">
    <property type="entry name" value="MetI-like"/>
    <property type="match status" value="1"/>
</dbReference>
<evidence type="ECO:0000256" key="5">
    <source>
        <dbReference type="ARBA" id="ARBA00022989"/>
    </source>
</evidence>
<dbReference type="Gene3D" id="1.10.3720.10">
    <property type="entry name" value="MetI-like"/>
    <property type="match status" value="1"/>
</dbReference>
<dbReference type="PROSITE" id="PS50928">
    <property type="entry name" value="ABC_TM1"/>
    <property type="match status" value="1"/>
</dbReference>